<dbReference type="OrthoDB" id="6540094at2"/>
<accession>A0A2M9W600</accession>
<proteinExistence type="predicted"/>
<evidence type="ECO:0000313" key="1">
    <source>
        <dbReference type="EMBL" id="PJZ02977.1"/>
    </source>
</evidence>
<keyword evidence="2" id="KW-1185">Reference proteome</keyword>
<dbReference type="EMBL" id="PIQI01000029">
    <property type="protein sequence ID" value="PJZ02977.1"/>
    <property type="molecule type" value="Genomic_DNA"/>
</dbReference>
<gene>
    <name evidence="1" type="ORF">PRCB_23150</name>
</gene>
<sequence length="71" mass="8128">MNTGADRLAQAALRRHHIGVKTKGLRFRGDMYVFRYNAGHYDVFLNNDRVMSLATSNVQEAIQLFKQQSSL</sequence>
<dbReference type="RefSeq" id="WP_100703937.1">
    <property type="nucleotide sequence ID" value="NZ_MLFP01000003.1"/>
</dbReference>
<name>A0A2M9W600_9GAMM</name>
<dbReference type="Proteomes" id="UP000232062">
    <property type="component" value="Unassembled WGS sequence"/>
</dbReference>
<organism evidence="1 2">
    <name type="scientific">Pantoea rodasii</name>
    <dbReference type="NCBI Taxonomy" id="1076549"/>
    <lineage>
        <taxon>Bacteria</taxon>
        <taxon>Pseudomonadati</taxon>
        <taxon>Pseudomonadota</taxon>
        <taxon>Gammaproteobacteria</taxon>
        <taxon>Enterobacterales</taxon>
        <taxon>Erwiniaceae</taxon>
        <taxon>Pantoea</taxon>
    </lineage>
</organism>
<evidence type="ECO:0000313" key="2">
    <source>
        <dbReference type="Proteomes" id="UP000232062"/>
    </source>
</evidence>
<protein>
    <submittedName>
        <fullName evidence="1">Uncharacterized protein</fullName>
    </submittedName>
</protein>
<comment type="caution">
    <text evidence="1">The sequence shown here is derived from an EMBL/GenBank/DDBJ whole genome shotgun (WGS) entry which is preliminary data.</text>
</comment>
<dbReference type="AlphaFoldDB" id="A0A2M9W600"/>
<reference evidence="1 2" key="1">
    <citation type="submission" date="2017-11" db="EMBL/GenBank/DDBJ databases">
        <title>The genome sequence of Pantoea rodasii DSM 26611.</title>
        <authorList>
            <person name="Gao J."/>
            <person name="Mao X."/>
            <person name="Sun J."/>
        </authorList>
    </citation>
    <scope>NUCLEOTIDE SEQUENCE [LARGE SCALE GENOMIC DNA]</scope>
    <source>
        <strain evidence="1 2">DSM 26611</strain>
    </source>
</reference>